<dbReference type="GeneID" id="25917378"/>
<sequence>MCGYATRAQKQLAPYLKKLLPHWLCCQHDVYADVSAVAVSAFDALFAEKKQ</sequence>
<proteinExistence type="predicted"/>
<accession>A0A0L0F1U3</accession>
<keyword evidence="3" id="KW-1185">Reference proteome</keyword>
<name>A0A0L0F1U3_9EUKA</name>
<dbReference type="Proteomes" id="UP000054560">
    <property type="component" value="Unassembled WGS sequence"/>
</dbReference>
<feature type="non-terminal residue" evidence="2">
    <location>
        <position position="51"/>
    </location>
</feature>
<gene>
    <name evidence="2" type="ORF">SARC_16874</name>
</gene>
<feature type="domain" description="E3 ubiquitin-protein ligase listerin N-terminal" evidence="1">
    <location>
        <begin position="4"/>
        <end position="50"/>
    </location>
</feature>
<dbReference type="RefSeq" id="XP_014144498.1">
    <property type="nucleotide sequence ID" value="XM_014289023.1"/>
</dbReference>
<dbReference type="Pfam" id="PF22958">
    <property type="entry name" value="Ltn1_1st"/>
    <property type="match status" value="1"/>
</dbReference>
<reference evidence="2 3" key="1">
    <citation type="submission" date="2011-02" db="EMBL/GenBank/DDBJ databases">
        <title>The Genome Sequence of Sphaeroforma arctica JP610.</title>
        <authorList>
            <consortium name="The Broad Institute Genome Sequencing Platform"/>
            <person name="Russ C."/>
            <person name="Cuomo C."/>
            <person name="Young S.K."/>
            <person name="Zeng Q."/>
            <person name="Gargeya S."/>
            <person name="Alvarado L."/>
            <person name="Berlin A."/>
            <person name="Chapman S.B."/>
            <person name="Chen Z."/>
            <person name="Freedman E."/>
            <person name="Gellesch M."/>
            <person name="Goldberg J."/>
            <person name="Griggs A."/>
            <person name="Gujja S."/>
            <person name="Heilman E."/>
            <person name="Heiman D."/>
            <person name="Howarth C."/>
            <person name="Mehta T."/>
            <person name="Neiman D."/>
            <person name="Pearson M."/>
            <person name="Roberts A."/>
            <person name="Saif S."/>
            <person name="Shea T."/>
            <person name="Shenoy N."/>
            <person name="Sisk P."/>
            <person name="Stolte C."/>
            <person name="Sykes S."/>
            <person name="White J."/>
            <person name="Yandava C."/>
            <person name="Burger G."/>
            <person name="Gray M.W."/>
            <person name="Holland P.W.H."/>
            <person name="King N."/>
            <person name="Lang F.B.F."/>
            <person name="Roger A.J."/>
            <person name="Ruiz-Trillo I."/>
            <person name="Haas B."/>
            <person name="Nusbaum C."/>
            <person name="Birren B."/>
        </authorList>
    </citation>
    <scope>NUCLEOTIDE SEQUENCE [LARGE SCALE GENOMIC DNA]</scope>
    <source>
        <strain evidence="2 3">JP610</strain>
    </source>
</reference>
<dbReference type="EMBL" id="KQ250705">
    <property type="protein sequence ID" value="KNC70596.1"/>
    <property type="molecule type" value="Genomic_DNA"/>
</dbReference>
<dbReference type="InterPro" id="IPR054476">
    <property type="entry name" value="Ltn1_N"/>
</dbReference>
<dbReference type="AlphaFoldDB" id="A0A0L0F1U3"/>
<evidence type="ECO:0000259" key="1">
    <source>
        <dbReference type="Pfam" id="PF22958"/>
    </source>
</evidence>
<evidence type="ECO:0000313" key="2">
    <source>
        <dbReference type="EMBL" id="KNC70596.1"/>
    </source>
</evidence>
<organism evidence="2 3">
    <name type="scientific">Sphaeroforma arctica JP610</name>
    <dbReference type="NCBI Taxonomy" id="667725"/>
    <lineage>
        <taxon>Eukaryota</taxon>
        <taxon>Ichthyosporea</taxon>
        <taxon>Ichthyophonida</taxon>
        <taxon>Sphaeroforma</taxon>
    </lineage>
</organism>
<protein>
    <recommendedName>
        <fullName evidence="1">E3 ubiquitin-protein ligase listerin N-terminal domain-containing protein</fullName>
    </recommendedName>
</protein>
<evidence type="ECO:0000313" key="3">
    <source>
        <dbReference type="Proteomes" id="UP000054560"/>
    </source>
</evidence>